<accession>A0ABM1IIB8</accession>
<reference evidence="3 4" key="1">
    <citation type="submission" date="2025-05" db="UniProtKB">
        <authorList>
            <consortium name="RefSeq"/>
        </authorList>
    </citation>
    <scope>IDENTIFICATION</scope>
    <source>
        <tissue evidence="3 4">Whole body</tissue>
    </source>
</reference>
<sequence length="107" mass="12440">MVFSRFFKSLNPVQREKIHFRIALLYAALAWNGFAIGIYLFTRDKKEISGISRGLKTLSTSDTNTAQLIRFKGFNIVENTIYDKKQIDEIRQNILNPPVEEESHDFD</sequence>
<keyword evidence="1" id="KW-0812">Transmembrane</keyword>
<keyword evidence="2" id="KW-1185">Reference proteome</keyword>
<keyword evidence="1" id="KW-1133">Transmembrane helix</keyword>
<name>A0ABM1IIB8_POLDO</name>
<gene>
    <name evidence="3 4" type="primary">LOC107068254</name>
</gene>
<dbReference type="RefSeq" id="XP_015179955.1">
    <property type="nucleotide sequence ID" value="XM_015324469.1"/>
</dbReference>
<evidence type="ECO:0000256" key="1">
    <source>
        <dbReference type="SAM" id="Phobius"/>
    </source>
</evidence>
<evidence type="ECO:0000313" key="4">
    <source>
        <dbReference type="RefSeq" id="XP_015179955.1"/>
    </source>
</evidence>
<keyword evidence="1" id="KW-0472">Membrane</keyword>
<proteinExistence type="predicted"/>
<evidence type="ECO:0000313" key="3">
    <source>
        <dbReference type="RefSeq" id="XP_015179954.1"/>
    </source>
</evidence>
<feature type="transmembrane region" description="Helical" evidence="1">
    <location>
        <begin position="20"/>
        <end position="41"/>
    </location>
</feature>
<protein>
    <submittedName>
        <fullName evidence="3 4">Uncharacterized protein LOC107068254</fullName>
    </submittedName>
</protein>
<dbReference type="RefSeq" id="XP_015179954.1">
    <property type="nucleotide sequence ID" value="XM_015324468.1"/>
</dbReference>
<dbReference type="Proteomes" id="UP000694924">
    <property type="component" value="Unplaced"/>
</dbReference>
<evidence type="ECO:0000313" key="2">
    <source>
        <dbReference type="Proteomes" id="UP000694924"/>
    </source>
</evidence>
<dbReference type="GeneID" id="107068254"/>
<organism evidence="2 4">
    <name type="scientific">Polistes dominula</name>
    <name type="common">European paper wasp</name>
    <name type="synonym">Vespa dominula</name>
    <dbReference type="NCBI Taxonomy" id="743375"/>
    <lineage>
        <taxon>Eukaryota</taxon>
        <taxon>Metazoa</taxon>
        <taxon>Ecdysozoa</taxon>
        <taxon>Arthropoda</taxon>
        <taxon>Hexapoda</taxon>
        <taxon>Insecta</taxon>
        <taxon>Pterygota</taxon>
        <taxon>Neoptera</taxon>
        <taxon>Endopterygota</taxon>
        <taxon>Hymenoptera</taxon>
        <taxon>Apocrita</taxon>
        <taxon>Aculeata</taxon>
        <taxon>Vespoidea</taxon>
        <taxon>Vespidae</taxon>
        <taxon>Polistinae</taxon>
        <taxon>Polistini</taxon>
        <taxon>Polistes</taxon>
    </lineage>
</organism>